<feature type="chain" id="PRO_5035872969" evidence="1">
    <location>
        <begin position="21"/>
        <end position="151"/>
    </location>
</feature>
<dbReference type="Proteomes" id="UP000692954">
    <property type="component" value="Unassembled WGS sequence"/>
</dbReference>
<keyword evidence="3" id="KW-1185">Reference proteome</keyword>
<sequence>MKMCSSNLIFYWIVVKLVFAESQFDEIVDQKQCIENQKCEWDYWQPSKCQNICCQLLNETICKNANCKWFANSSSCFIKKCTEELSNDKCLKIVYNLINQVACTWQNGQCWDSSCIQLQAKETGKCPAAYCIWDLKRKLCYKKNVQTPLLI</sequence>
<keyword evidence="1" id="KW-0732">Signal</keyword>
<evidence type="ECO:0000313" key="2">
    <source>
        <dbReference type="EMBL" id="CAD8073409.1"/>
    </source>
</evidence>
<feature type="signal peptide" evidence="1">
    <location>
        <begin position="1"/>
        <end position="20"/>
    </location>
</feature>
<dbReference type="EMBL" id="CAJJDN010000030">
    <property type="protein sequence ID" value="CAD8073409.1"/>
    <property type="molecule type" value="Genomic_DNA"/>
</dbReference>
<evidence type="ECO:0000256" key="1">
    <source>
        <dbReference type="SAM" id="SignalP"/>
    </source>
</evidence>
<accession>A0A8S1M1I3</accession>
<name>A0A8S1M1I3_9CILI</name>
<evidence type="ECO:0000313" key="3">
    <source>
        <dbReference type="Proteomes" id="UP000692954"/>
    </source>
</evidence>
<gene>
    <name evidence="2" type="ORF">PSON_ATCC_30995.1.T0300318</name>
</gene>
<proteinExistence type="predicted"/>
<dbReference type="AlphaFoldDB" id="A0A8S1M1I3"/>
<protein>
    <submittedName>
        <fullName evidence="2">Uncharacterized protein</fullName>
    </submittedName>
</protein>
<reference evidence="2" key="1">
    <citation type="submission" date="2021-01" db="EMBL/GenBank/DDBJ databases">
        <authorList>
            <consortium name="Genoscope - CEA"/>
            <person name="William W."/>
        </authorList>
    </citation>
    <scope>NUCLEOTIDE SEQUENCE</scope>
</reference>
<comment type="caution">
    <text evidence="2">The sequence shown here is derived from an EMBL/GenBank/DDBJ whole genome shotgun (WGS) entry which is preliminary data.</text>
</comment>
<organism evidence="2 3">
    <name type="scientific">Paramecium sonneborni</name>
    <dbReference type="NCBI Taxonomy" id="65129"/>
    <lineage>
        <taxon>Eukaryota</taxon>
        <taxon>Sar</taxon>
        <taxon>Alveolata</taxon>
        <taxon>Ciliophora</taxon>
        <taxon>Intramacronucleata</taxon>
        <taxon>Oligohymenophorea</taxon>
        <taxon>Peniculida</taxon>
        <taxon>Parameciidae</taxon>
        <taxon>Paramecium</taxon>
    </lineage>
</organism>